<accession>A0A1B2EZ99</accession>
<geneLocation type="plasmid" evidence="3">
    <name>unnamed4</name>
</geneLocation>
<dbReference type="InterPro" id="IPR022016">
    <property type="entry name" value="DUF3597"/>
</dbReference>
<sequence>MSIFSRIKDAIFGSAAAQEAPQAASAAAPPAQGSAAAPAPAGAATAPASQATASSPAPNAPMSQVDVEAVLTGLAAKKGQKLDWRKSIVDLMKLLDLDSSLEARKELAKELNYTGDTSDSAAMNVWLHKQVMAKLAASGGKVPEDLRT</sequence>
<dbReference type="OrthoDB" id="9812045at2"/>
<proteinExistence type="predicted"/>
<dbReference type="Pfam" id="PF12200">
    <property type="entry name" value="DUF3597"/>
    <property type="match status" value="1"/>
</dbReference>
<dbReference type="KEGG" id="moc:BB934_44790"/>
<dbReference type="SUPFAM" id="SSF158634">
    <property type="entry name" value="RPA2825-like"/>
    <property type="match status" value="1"/>
</dbReference>
<evidence type="ECO:0000313" key="3">
    <source>
        <dbReference type="EMBL" id="ANY85286.1"/>
    </source>
</evidence>
<gene>
    <name evidence="3" type="ORF">BB934_44790</name>
</gene>
<dbReference type="EMBL" id="CP016620">
    <property type="protein sequence ID" value="ANY85286.1"/>
    <property type="molecule type" value="Genomic_DNA"/>
</dbReference>
<feature type="region of interest" description="Disordered" evidence="1">
    <location>
        <begin position="19"/>
        <end position="61"/>
    </location>
</feature>
<evidence type="ECO:0000256" key="1">
    <source>
        <dbReference type="SAM" id="MobiDB-lite"/>
    </source>
</evidence>
<name>A0A1B2EZ99_9HYPH</name>
<dbReference type="AlphaFoldDB" id="A0A1B2EZ99"/>
<keyword evidence="3" id="KW-0614">Plasmid</keyword>
<protein>
    <recommendedName>
        <fullName evidence="2">DUF3597 domain-containing protein</fullName>
    </recommendedName>
</protein>
<evidence type="ECO:0000259" key="2">
    <source>
        <dbReference type="Pfam" id="PF12200"/>
    </source>
</evidence>
<dbReference type="RefSeq" id="WP_099516068.1">
    <property type="nucleotide sequence ID" value="NZ_CP016620.1"/>
</dbReference>
<reference evidence="3" key="1">
    <citation type="submission" date="2016-07" db="EMBL/GenBank/DDBJ databases">
        <title>Microvirga ossetica sp. nov. a new species of rhizobia isolated from root nodules of the legume species Vicia alpestris Steven originated from North Ossetia region in the Caucasus.</title>
        <authorList>
            <person name="Safronova V.I."/>
            <person name="Kuznetsova I.G."/>
            <person name="Sazanova A.L."/>
            <person name="Belimov A."/>
            <person name="Andronov E."/>
            <person name="Osledkin Y.S."/>
            <person name="Onishchuk O.P."/>
            <person name="Kurchak O.N."/>
            <person name="Shaposhnikov A.I."/>
            <person name="Willems A."/>
            <person name="Tikhonovich I.A."/>
        </authorList>
    </citation>
    <scope>NUCLEOTIDE SEQUENCE [LARGE SCALE GENOMIC DNA]</scope>
    <source>
        <strain evidence="3">V5/3M</strain>
        <plasmid evidence="3">unnamed4</plasmid>
    </source>
</reference>
<organism evidence="3">
    <name type="scientific">Microvirga ossetica</name>
    <dbReference type="NCBI Taxonomy" id="1882682"/>
    <lineage>
        <taxon>Bacteria</taxon>
        <taxon>Pseudomonadati</taxon>
        <taxon>Pseudomonadota</taxon>
        <taxon>Alphaproteobacteria</taxon>
        <taxon>Hyphomicrobiales</taxon>
        <taxon>Methylobacteriaceae</taxon>
        <taxon>Microvirga</taxon>
    </lineage>
</organism>
<feature type="domain" description="DUF3597" evidence="2">
    <location>
        <begin position="3"/>
        <end position="143"/>
    </location>
</feature>